<dbReference type="PANTHER" id="PTHR11920">
    <property type="entry name" value="GUANYLYL CYCLASE"/>
    <property type="match status" value="1"/>
</dbReference>
<dbReference type="InterPro" id="IPR029787">
    <property type="entry name" value="Nucleotide_cyclase"/>
</dbReference>
<dbReference type="InterPro" id="IPR001054">
    <property type="entry name" value="A/G_cyclase"/>
</dbReference>
<feature type="domain" description="Guanylate cyclase" evidence="9">
    <location>
        <begin position="232"/>
        <end position="363"/>
    </location>
</feature>
<gene>
    <name evidence="10" type="ORF">DCF19_06945</name>
</gene>
<reference evidence="10 11" key="2">
    <citation type="submission" date="2018-06" db="EMBL/GenBank/DDBJ databases">
        <title>Metagenomic assembly of (sub)arctic Cyanobacteria and their associated microbiome from non-axenic cultures.</title>
        <authorList>
            <person name="Baurain D."/>
        </authorList>
    </citation>
    <scope>NUCLEOTIDE SEQUENCE [LARGE SCALE GENOMIC DNA]</scope>
    <source>
        <strain evidence="10">ULC066bin1</strain>
    </source>
</reference>
<dbReference type="InterPro" id="IPR018297">
    <property type="entry name" value="A/G_cyclase_CS"/>
</dbReference>
<evidence type="ECO:0000256" key="7">
    <source>
        <dbReference type="RuleBase" id="RU000405"/>
    </source>
</evidence>
<dbReference type="InterPro" id="IPR029016">
    <property type="entry name" value="GAF-like_dom_sf"/>
</dbReference>
<dbReference type="Gene3D" id="3.30.450.40">
    <property type="match status" value="1"/>
</dbReference>
<dbReference type="PANTHER" id="PTHR11920:SF335">
    <property type="entry name" value="GUANYLATE CYCLASE"/>
    <property type="match status" value="1"/>
</dbReference>
<evidence type="ECO:0000256" key="3">
    <source>
        <dbReference type="ARBA" id="ARBA00022741"/>
    </source>
</evidence>
<comment type="caution">
    <text evidence="10">The sequence shown here is derived from an EMBL/GenBank/DDBJ whole genome shotgun (WGS) entry which is preliminary data.</text>
</comment>
<dbReference type="GO" id="GO:0004016">
    <property type="term" value="F:adenylate cyclase activity"/>
    <property type="evidence" value="ECO:0007669"/>
    <property type="project" value="UniProtKB-ARBA"/>
</dbReference>
<dbReference type="InterPro" id="IPR050401">
    <property type="entry name" value="Cyclic_nucleotide_synthase"/>
</dbReference>
<dbReference type="EMBL" id="QBML01000007">
    <property type="protein sequence ID" value="PZO42324.1"/>
    <property type="molecule type" value="Genomic_DNA"/>
</dbReference>
<accession>A0A2W4WBB0</accession>
<dbReference type="SMART" id="SM00044">
    <property type="entry name" value="CYCc"/>
    <property type="match status" value="1"/>
</dbReference>
<keyword evidence="4" id="KW-1133">Transmembrane helix</keyword>
<dbReference type="Proteomes" id="UP000249467">
    <property type="component" value="Unassembled WGS sequence"/>
</dbReference>
<dbReference type="InterPro" id="IPR003018">
    <property type="entry name" value="GAF"/>
</dbReference>
<dbReference type="Pfam" id="PF00211">
    <property type="entry name" value="Guanylate_cyc"/>
    <property type="match status" value="1"/>
</dbReference>
<dbReference type="SUPFAM" id="SSF55781">
    <property type="entry name" value="GAF domain-like"/>
    <property type="match status" value="1"/>
</dbReference>
<evidence type="ECO:0000256" key="4">
    <source>
        <dbReference type="ARBA" id="ARBA00022989"/>
    </source>
</evidence>
<comment type="similarity">
    <text evidence="7">Belongs to the adenylyl cyclase class-4/guanylyl cyclase family.</text>
</comment>
<evidence type="ECO:0000256" key="1">
    <source>
        <dbReference type="ARBA" id="ARBA00004370"/>
    </source>
</evidence>
<keyword evidence="6 7" id="KW-0456">Lyase</keyword>
<dbReference type="Pfam" id="PF13492">
    <property type="entry name" value="GAF_3"/>
    <property type="match status" value="1"/>
</dbReference>
<evidence type="ECO:0000256" key="5">
    <source>
        <dbReference type="ARBA" id="ARBA00023136"/>
    </source>
</evidence>
<reference evidence="10 11" key="1">
    <citation type="submission" date="2018-04" db="EMBL/GenBank/DDBJ databases">
        <authorList>
            <person name="Go L.Y."/>
            <person name="Mitchell J.A."/>
        </authorList>
    </citation>
    <scope>NUCLEOTIDE SEQUENCE [LARGE SCALE GENOMIC DNA]</scope>
    <source>
        <strain evidence="10">ULC066bin1</strain>
    </source>
</reference>
<evidence type="ECO:0000313" key="11">
    <source>
        <dbReference type="Proteomes" id="UP000249467"/>
    </source>
</evidence>
<dbReference type="GO" id="GO:0035556">
    <property type="term" value="P:intracellular signal transduction"/>
    <property type="evidence" value="ECO:0007669"/>
    <property type="project" value="InterPro"/>
</dbReference>
<dbReference type="SUPFAM" id="SSF55073">
    <property type="entry name" value="Nucleotide cyclase"/>
    <property type="match status" value="1"/>
</dbReference>
<dbReference type="CDD" id="cd07302">
    <property type="entry name" value="CHD"/>
    <property type="match status" value="1"/>
</dbReference>
<proteinExistence type="inferred from homology"/>
<dbReference type="GO" id="GO:0009190">
    <property type="term" value="P:cyclic nucleotide biosynthetic process"/>
    <property type="evidence" value="ECO:0007669"/>
    <property type="project" value="InterPro"/>
</dbReference>
<evidence type="ECO:0000313" key="10">
    <source>
        <dbReference type="EMBL" id="PZO42324.1"/>
    </source>
</evidence>
<sequence length="411" mass="46562">MNYSPNPSNKKELDNLDRDELLVTAQRLLAETQAISVRISAVNEIATAINRSLNLDEILRVVGKQAKWLLDFEHLSVYLLKNDSGRFIKLAGNQVEFEESIIAENNCFHKALKGQSQLVKQAKSKDFLSQYASQIILPLESFQKILGVIFFGSSKPQAYNQEDLRIGYLLALQLSSAIRNANSFEDLNLLNSEIEKEKQKSERLLLNILPSQIAEEIKRDGRVKPVYHPAATILFTDFENFSMISKTMTPEDLVDELDYCFSSFDQIIEKYHLEKLKTIGDSYMCCGGIPTPSSTHAFDVVMAALQIQQFMELRRQQKMQQCIPYWNTRIGIHSGSLLSGVIGKNKFVYDVWGDTVNLASRMESSGVAGQINISRATFELVKDFFEVAYRGKILAKNMGQVDMYLIKGIKE</sequence>
<name>A0A2W4WBB0_9CYAN</name>
<protein>
    <submittedName>
        <fullName evidence="10">Adenylate cyclase</fullName>
    </submittedName>
</protein>
<evidence type="ECO:0000256" key="8">
    <source>
        <dbReference type="SAM" id="Coils"/>
    </source>
</evidence>
<dbReference type="PROSITE" id="PS50125">
    <property type="entry name" value="GUANYLATE_CYCLASE_2"/>
    <property type="match status" value="1"/>
</dbReference>
<dbReference type="GO" id="GO:0000166">
    <property type="term" value="F:nucleotide binding"/>
    <property type="evidence" value="ECO:0007669"/>
    <property type="project" value="UniProtKB-KW"/>
</dbReference>
<keyword evidence="8" id="KW-0175">Coiled coil</keyword>
<feature type="coiled-coil region" evidence="8">
    <location>
        <begin position="180"/>
        <end position="207"/>
    </location>
</feature>
<keyword evidence="2" id="KW-0812">Transmembrane</keyword>
<keyword evidence="3" id="KW-0547">Nucleotide-binding</keyword>
<comment type="subcellular location">
    <subcellularLocation>
        <location evidence="1">Membrane</location>
    </subcellularLocation>
</comment>
<keyword evidence="5" id="KW-0472">Membrane</keyword>
<dbReference type="GO" id="GO:0016020">
    <property type="term" value="C:membrane"/>
    <property type="evidence" value="ECO:0007669"/>
    <property type="project" value="UniProtKB-SubCell"/>
</dbReference>
<evidence type="ECO:0000259" key="9">
    <source>
        <dbReference type="PROSITE" id="PS50125"/>
    </source>
</evidence>
<dbReference type="AlphaFoldDB" id="A0A2W4WBB0"/>
<evidence type="ECO:0000256" key="2">
    <source>
        <dbReference type="ARBA" id="ARBA00022692"/>
    </source>
</evidence>
<dbReference type="PROSITE" id="PS00452">
    <property type="entry name" value="GUANYLATE_CYCLASE_1"/>
    <property type="match status" value="1"/>
</dbReference>
<dbReference type="Gene3D" id="3.30.70.1230">
    <property type="entry name" value="Nucleotide cyclase"/>
    <property type="match status" value="1"/>
</dbReference>
<organism evidence="10 11">
    <name type="scientific">Pseudanabaena frigida</name>
    <dbReference type="NCBI Taxonomy" id="945775"/>
    <lineage>
        <taxon>Bacteria</taxon>
        <taxon>Bacillati</taxon>
        <taxon>Cyanobacteriota</taxon>
        <taxon>Cyanophyceae</taxon>
        <taxon>Pseudanabaenales</taxon>
        <taxon>Pseudanabaenaceae</taxon>
        <taxon>Pseudanabaena</taxon>
    </lineage>
</organism>
<evidence type="ECO:0000256" key="6">
    <source>
        <dbReference type="ARBA" id="ARBA00023239"/>
    </source>
</evidence>